<comment type="subcellular location">
    <subcellularLocation>
        <location evidence="1 6">Nucleus</location>
    </subcellularLocation>
</comment>
<protein>
    <recommendedName>
        <fullName evidence="3 6">DNA replication complex GINS protein SLD5</fullName>
    </recommendedName>
</protein>
<dbReference type="OrthoDB" id="338231at2759"/>
<reference evidence="10 11" key="1">
    <citation type="journal article" date="2015" name="Environ. Microbiol.">
        <title>Metagenome sequence of Elaphomyces granulatus from sporocarp tissue reveals Ascomycota ectomycorrhizal fingerprints of genome expansion and a Proteobacteria-rich microbiome.</title>
        <authorList>
            <person name="Quandt C.A."/>
            <person name="Kohler A."/>
            <person name="Hesse C.N."/>
            <person name="Sharpton T.J."/>
            <person name="Martin F."/>
            <person name="Spatafora J.W."/>
        </authorList>
    </citation>
    <scope>NUCLEOTIDE SEQUENCE [LARGE SCALE GENOMIC DNA]</scope>
    <source>
        <strain evidence="10 11">OSC145934</strain>
    </source>
</reference>
<feature type="region of interest" description="Disordered" evidence="7">
    <location>
        <begin position="124"/>
        <end position="162"/>
    </location>
</feature>
<dbReference type="GO" id="GO:0000727">
    <property type="term" value="P:double-strand break repair via break-induced replication"/>
    <property type="evidence" value="ECO:0007669"/>
    <property type="project" value="TreeGrafter"/>
</dbReference>
<dbReference type="Gene3D" id="1.20.58.1030">
    <property type="match status" value="1"/>
</dbReference>
<evidence type="ECO:0000313" key="10">
    <source>
        <dbReference type="EMBL" id="OXV11299.1"/>
    </source>
</evidence>
<comment type="similarity">
    <text evidence="2 6">Belongs to the GINS4/SLD5 family.</text>
</comment>
<dbReference type="PIRSF" id="PIRSF007764">
    <property type="entry name" value="Sld5"/>
    <property type="match status" value="1"/>
</dbReference>
<dbReference type="InterPro" id="IPR031633">
    <property type="entry name" value="SLD5_C"/>
</dbReference>
<evidence type="ECO:0000256" key="3">
    <source>
        <dbReference type="ARBA" id="ARBA00014804"/>
    </source>
</evidence>
<comment type="caution">
    <text evidence="10">The sequence shown here is derived from an EMBL/GenBank/DDBJ whole genome shotgun (WGS) entry which is preliminary data.</text>
</comment>
<feature type="domain" description="GINS subunit" evidence="8">
    <location>
        <begin position="64"/>
        <end position="183"/>
    </location>
</feature>
<accession>A0A232M4J0</accession>
<feature type="compositionally biased region" description="Low complexity" evidence="7">
    <location>
        <begin position="124"/>
        <end position="137"/>
    </location>
</feature>
<feature type="domain" description="DNA replication complex GINS protein SLD5 C-terminal" evidence="9">
    <location>
        <begin position="208"/>
        <end position="266"/>
    </location>
</feature>
<evidence type="ECO:0000256" key="4">
    <source>
        <dbReference type="ARBA" id="ARBA00022705"/>
    </source>
</evidence>
<keyword evidence="11" id="KW-1185">Reference proteome</keyword>
<dbReference type="EMBL" id="NPHW01002519">
    <property type="protein sequence ID" value="OXV11299.1"/>
    <property type="molecule type" value="Genomic_DNA"/>
</dbReference>
<gene>
    <name evidence="10" type="ORF">Egran_00943</name>
</gene>
<dbReference type="PANTHER" id="PTHR21206">
    <property type="entry name" value="SLD5 PROTEIN"/>
    <property type="match status" value="1"/>
</dbReference>
<dbReference type="AlphaFoldDB" id="A0A232M4J0"/>
<dbReference type="InterPro" id="IPR008591">
    <property type="entry name" value="GINS_Sld5"/>
</dbReference>
<dbReference type="Pfam" id="PF16922">
    <property type="entry name" value="SLD5_C"/>
    <property type="match status" value="1"/>
</dbReference>
<evidence type="ECO:0000259" key="8">
    <source>
        <dbReference type="Pfam" id="PF05916"/>
    </source>
</evidence>
<dbReference type="PANTHER" id="PTHR21206:SF0">
    <property type="entry name" value="DNA REPLICATION COMPLEX GINS PROTEIN SLD5"/>
    <property type="match status" value="1"/>
</dbReference>
<evidence type="ECO:0000256" key="5">
    <source>
        <dbReference type="ARBA" id="ARBA00023242"/>
    </source>
</evidence>
<dbReference type="CDD" id="cd21692">
    <property type="entry name" value="GINS_B_Sld5"/>
    <property type="match status" value="1"/>
</dbReference>
<evidence type="ECO:0000256" key="6">
    <source>
        <dbReference type="PIRNR" id="PIRNR007764"/>
    </source>
</evidence>
<evidence type="ECO:0000259" key="9">
    <source>
        <dbReference type="Pfam" id="PF16922"/>
    </source>
</evidence>
<sequence length="267" mass="30093">MDIDDIDDILASIDPENSSDTELDHQQLTRFWVAERAVSDLLPWPGPLMDRLMERVSKQIELIEDLTASSFDTSNNQNAMLNLKLSILQTDLSRTQYLIRSLLRQRLAKLTRYSMHYLILISPPSQHPSQSSSSQQQTRPEDTIPDPFSSSSPESDDFSPLSPKEAEFLHAHQTLLASHYGSSFLGSFPPQLRRLDDNAGGTSMVQAPDSKQVVFIRCLAEEVTVVIPADDAIGVEHYGTTMRIGEVWVARWEGVKRAWERGEVEIL</sequence>
<dbReference type="SUPFAM" id="SSF158573">
    <property type="entry name" value="GINS helical bundle-like"/>
    <property type="match status" value="1"/>
</dbReference>
<proteinExistence type="inferred from homology"/>
<dbReference type="InterPro" id="IPR021151">
    <property type="entry name" value="GINS_A"/>
</dbReference>
<organism evidence="10 11">
    <name type="scientific">Elaphomyces granulatus</name>
    <dbReference type="NCBI Taxonomy" id="519963"/>
    <lineage>
        <taxon>Eukaryota</taxon>
        <taxon>Fungi</taxon>
        <taxon>Dikarya</taxon>
        <taxon>Ascomycota</taxon>
        <taxon>Pezizomycotina</taxon>
        <taxon>Eurotiomycetes</taxon>
        <taxon>Eurotiomycetidae</taxon>
        <taxon>Eurotiales</taxon>
        <taxon>Elaphomycetaceae</taxon>
        <taxon>Elaphomyces</taxon>
    </lineage>
</organism>
<keyword evidence="5 6" id="KW-0539">Nucleus</keyword>
<dbReference type="CDD" id="cd11711">
    <property type="entry name" value="GINS_A_Sld5"/>
    <property type="match status" value="1"/>
</dbReference>
<dbReference type="Pfam" id="PF05916">
    <property type="entry name" value="Sld5"/>
    <property type="match status" value="1"/>
</dbReference>
<evidence type="ECO:0000256" key="7">
    <source>
        <dbReference type="SAM" id="MobiDB-lite"/>
    </source>
</evidence>
<comment type="function">
    <text evidence="6">The GINS complex plays an essential role in the initiation of DNA replication.</text>
</comment>
<evidence type="ECO:0000256" key="1">
    <source>
        <dbReference type="ARBA" id="ARBA00004123"/>
    </source>
</evidence>
<dbReference type="Proteomes" id="UP000243515">
    <property type="component" value="Unassembled WGS sequence"/>
</dbReference>
<dbReference type="InterPro" id="IPR036224">
    <property type="entry name" value="GINS_bundle-like_dom_sf"/>
</dbReference>
<name>A0A232M4J0_9EURO</name>
<dbReference type="GO" id="GO:0006261">
    <property type="term" value="P:DNA-templated DNA replication"/>
    <property type="evidence" value="ECO:0007669"/>
    <property type="project" value="InterPro"/>
</dbReference>
<evidence type="ECO:0000256" key="2">
    <source>
        <dbReference type="ARBA" id="ARBA00008187"/>
    </source>
</evidence>
<feature type="compositionally biased region" description="Low complexity" evidence="7">
    <location>
        <begin position="145"/>
        <end position="162"/>
    </location>
</feature>
<keyword evidence="4 6" id="KW-0235">DNA replication</keyword>
<dbReference type="InterPro" id="IPR038749">
    <property type="entry name" value="Sld5_GINS_A"/>
</dbReference>
<dbReference type="GO" id="GO:0000811">
    <property type="term" value="C:GINS complex"/>
    <property type="evidence" value="ECO:0007669"/>
    <property type="project" value="UniProtKB-UniRule"/>
</dbReference>
<evidence type="ECO:0000313" key="11">
    <source>
        <dbReference type="Proteomes" id="UP000243515"/>
    </source>
</evidence>